<accession>A0A847S8N6</accession>
<keyword evidence="1" id="KW-1133">Transmembrane helix</keyword>
<sequence length="149" mass="16710">MCTEKLKTKRSMLIHFLLLGCFVHALAGMAMTARPELLAQFLGPFQASFWATAVPQAAHQQLLWWLQAFGATLQMLGLCMTLMVWSGRHHRQPTVWLGLALALLLWAPQDICLSWQRGIALFVSLDLLAVLALLPPLLLLYFIDKRGDA</sequence>
<feature type="transmembrane region" description="Helical" evidence="1">
    <location>
        <begin position="96"/>
        <end position="116"/>
    </location>
</feature>
<dbReference type="EMBL" id="JABAIM010000001">
    <property type="protein sequence ID" value="NLR73719.1"/>
    <property type="molecule type" value="Genomic_DNA"/>
</dbReference>
<feature type="transmembrane region" description="Helical" evidence="1">
    <location>
        <begin position="122"/>
        <end position="143"/>
    </location>
</feature>
<comment type="caution">
    <text evidence="2">The sequence shown here is derived from an EMBL/GenBank/DDBJ whole genome shotgun (WGS) entry which is preliminary data.</text>
</comment>
<proteinExistence type="predicted"/>
<dbReference type="RefSeq" id="WP_168875380.1">
    <property type="nucleotide sequence ID" value="NZ_JABAIM010000001.1"/>
</dbReference>
<evidence type="ECO:0000313" key="2">
    <source>
        <dbReference type="EMBL" id="NLR73719.1"/>
    </source>
</evidence>
<dbReference type="AlphaFoldDB" id="A0A847S8N6"/>
<name>A0A847S8N6_9NEIS</name>
<keyword evidence="2" id="KW-0131">Cell cycle</keyword>
<organism evidence="2 3">
    <name type="scientific">Leeia aquatica</name>
    <dbReference type="NCBI Taxonomy" id="2725557"/>
    <lineage>
        <taxon>Bacteria</taxon>
        <taxon>Pseudomonadati</taxon>
        <taxon>Pseudomonadota</taxon>
        <taxon>Betaproteobacteria</taxon>
        <taxon>Neisseriales</taxon>
        <taxon>Leeiaceae</taxon>
        <taxon>Leeia</taxon>
    </lineage>
</organism>
<dbReference type="PROSITE" id="PS51257">
    <property type="entry name" value="PROKAR_LIPOPROTEIN"/>
    <property type="match status" value="1"/>
</dbReference>
<dbReference type="Proteomes" id="UP000587991">
    <property type="component" value="Unassembled WGS sequence"/>
</dbReference>
<reference evidence="2 3" key="1">
    <citation type="submission" date="2020-04" db="EMBL/GenBank/DDBJ databases">
        <title>Draft genome of Leeia sp. IMCC25680.</title>
        <authorList>
            <person name="Song J."/>
            <person name="Cho J.-C."/>
        </authorList>
    </citation>
    <scope>NUCLEOTIDE SEQUENCE [LARGE SCALE GENOMIC DNA]</scope>
    <source>
        <strain evidence="2 3">IMCC25680</strain>
    </source>
</reference>
<evidence type="ECO:0000313" key="3">
    <source>
        <dbReference type="Proteomes" id="UP000587991"/>
    </source>
</evidence>
<protein>
    <submittedName>
        <fullName evidence="2">Cell division protein</fullName>
    </submittedName>
</protein>
<keyword evidence="2" id="KW-0132">Cell division</keyword>
<keyword evidence="1" id="KW-0472">Membrane</keyword>
<evidence type="ECO:0000256" key="1">
    <source>
        <dbReference type="SAM" id="Phobius"/>
    </source>
</evidence>
<gene>
    <name evidence="2" type="ORF">HF682_00905</name>
</gene>
<keyword evidence="3" id="KW-1185">Reference proteome</keyword>
<feature type="transmembrane region" description="Helical" evidence="1">
    <location>
        <begin position="63"/>
        <end position="84"/>
    </location>
</feature>
<dbReference type="GO" id="GO:0051301">
    <property type="term" value="P:cell division"/>
    <property type="evidence" value="ECO:0007669"/>
    <property type="project" value="UniProtKB-KW"/>
</dbReference>
<keyword evidence="1" id="KW-0812">Transmembrane</keyword>